<proteinExistence type="predicted"/>
<name>D5L2L7_9VIRU</name>
<sequence>MSDELDRHLTRLTAEHEETLGSDFELAVRSQGEQPTRYRLVIRPVYSRTGESWESDLSPGYPDPDLLAAHMRGMSTTREIAQKAELFHPEERPDDFDPEAEP</sequence>
<reference evidence="1" key="1">
    <citation type="journal article" date="2010" name="Environ. Microbiol.">
        <title>The metavirome of a hypersaline environment.</title>
        <authorList>
            <person name="Santos F."/>
            <person name="Yarza P."/>
            <person name="Parro V."/>
            <person name="Briones C."/>
            <person name="Anton J."/>
        </authorList>
    </citation>
    <scope>NUCLEOTIDE SEQUENCE</scope>
</reference>
<organism evidence="1">
    <name type="scientific">uncultured virus</name>
    <dbReference type="NCBI Taxonomy" id="340016"/>
    <lineage>
        <taxon>Viruses</taxon>
        <taxon>environmental samples</taxon>
    </lineage>
</organism>
<protein>
    <submittedName>
        <fullName evidence="1">Uncharacterized protein</fullName>
    </submittedName>
</protein>
<dbReference type="EMBL" id="GU735318">
    <property type="protein sequence ID" value="ADE29276.1"/>
    <property type="molecule type" value="Genomic_DNA"/>
</dbReference>
<accession>D5L2L7</accession>
<evidence type="ECO:0000313" key="1">
    <source>
        <dbReference type="EMBL" id="ADE29276.1"/>
    </source>
</evidence>